<evidence type="ECO:0000313" key="6">
    <source>
        <dbReference type="Proteomes" id="UP000187283"/>
    </source>
</evidence>
<dbReference type="PANTHER" id="PTHR14795">
    <property type="entry name" value="HELICASE RELATED"/>
    <property type="match status" value="1"/>
</dbReference>
<dbReference type="Gene3D" id="3.60.21.10">
    <property type="match status" value="1"/>
</dbReference>
<accession>A0A1R1YC18</accession>
<dbReference type="Pfam" id="PF00149">
    <property type="entry name" value="Metallophos"/>
    <property type="match status" value="1"/>
</dbReference>
<feature type="domain" description="Calcineurin-like phosphoesterase" evidence="3">
    <location>
        <begin position="61"/>
        <end position="278"/>
    </location>
</feature>
<keyword evidence="2" id="KW-1133">Transmembrane helix</keyword>
<organism evidence="5 6">
    <name type="scientific">Smittium culicis</name>
    <dbReference type="NCBI Taxonomy" id="133412"/>
    <lineage>
        <taxon>Eukaryota</taxon>
        <taxon>Fungi</taxon>
        <taxon>Fungi incertae sedis</taxon>
        <taxon>Zoopagomycota</taxon>
        <taxon>Kickxellomycotina</taxon>
        <taxon>Harpellomycetes</taxon>
        <taxon>Harpellales</taxon>
        <taxon>Legeriomycetaceae</taxon>
        <taxon>Smittium</taxon>
    </lineage>
</organism>
<dbReference type="InterPro" id="IPR029052">
    <property type="entry name" value="Metallo-depent_PP-like"/>
</dbReference>
<keyword evidence="2" id="KW-0472">Membrane</keyword>
<dbReference type="STRING" id="133412.A0A1R1YC18"/>
<dbReference type="GO" id="GO:0016787">
    <property type="term" value="F:hydrolase activity"/>
    <property type="evidence" value="ECO:0007669"/>
    <property type="project" value="InterPro"/>
</dbReference>
<feature type="compositionally biased region" description="Low complexity" evidence="1">
    <location>
        <begin position="1"/>
        <end position="25"/>
    </location>
</feature>
<dbReference type="Pfam" id="PF24384">
    <property type="entry name" value="Ig_TMM62"/>
    <property type="match status" value="1"/>
</dbReference>
<gene>
    <name evidence="5" type="ORF">AYI70_g1573</name>
</gene>
<evidence type="ECO:0000256" key="2">
    <source>
        <dbReference type="SAM" id="Phobius"/>
    </source>
</evidence>
<dbReference type="PANTHER" id="PTHR14795:SF0">
    <property type="entry name" value="TRANSMEMBRANE PROTEIN 62"/>
    <property type="match status" value="1"/>
</dbReference>
<feature type="region of interest" description="Disordered" evidence="1">
    <location>
        <begin position="1"/>
        <end position="27"/>
    </location>
</feature>
<reference evidence="5 6" key="1">
    <citation type="submission" date="2017-01" db="EMBL/GenBank/DDBJ databases">
        <authorList>
            <person name="Mah S.A."/>
            <person name="Swanson W.J."/>
            <person name="Moy G.W."/>
            <person name="Vacquier V.D."/>
        </authorList>
    </citation>
    <scope>NUCLEOTIDE SEQUENCE [LARGE SCALE GENOMIC DNA]</scope>
    <source>
        <strain evidence="5 6">GSMNP</strain>
    </source>
</reference>
<dbReference type="AlphaFoldDB" id="A0A1R1YC18"/>
<evidence type="ECO:0000256" key="1">
    <source>
        <dbReference type="SAM" id="MobiDB-lite"/>
    </source>
</evidence>
<sequence>MNSPDYINNRNSNNSVNKNTHSSSSTYSEYNPLPVYKASQAANDAKINSSDFNDKTGNILTFVQISDLHISRFSKSGGIMHLLLFLRQALPMVAPRHLFITGDLTDGKDNFGLSSSQQIEEWEAYSSVLKQFKLKERNNSTFAFDQRGNHDCFNVGGWGSNENYYSKYSISKTPGYLLNSEFNGKNYCFISTDGCPKRGFGRPMNFFGFLNSKDVENVVNAINDNCISSEHVFMLNHYPTAVMRYGKLNQNNSRKFMPNGFSLVLEKVSAFLCGHLHKLAGGIGEDLKANNKNPNYLELELGDLKLNAIYRIFAVDNGLISFTDVTLPIKKIPLLNPHPNNPLSVINSHSFKSIDLIPQAPIILITNPKESKYFIISRENLEITERSKSIRILIYSPHAIEEVKVLIDSVFVGFAEPKFKHVEVSKRMEKFENSNYEPLFTLEWDPSLYRDSKNHNLTVLAKSSSKLNNIQLSSKSIFFNLDINKIPTPLHNEKSGGLIMRSDFYSIFRGLVFFFYIFGFFILILIPKLISEQINYNLLQMEFSPNENRNISTKHTISHLFDEIVKPDLTFLSDLDSLFKNDYANYQRLGHSIPTALHPSSYFIAE</sequence>
<dbReference type="OrthoDB" id="45365at2759"/>
<dbReference type="SUPFAM" id="SSF56300">
    <property type="entry name" value="Metallo-dependent phosphatases"/>
    <property type="match status" value="1"/>
</dbReference>
<comment type="caution">
    <text evidence="5">The sequence shown here is derived from an EMBL/GenBank/DDBJ whole genome shotgun (WGS) entry which is preliminary data.</text>
</comment>
<dbReference type="Proteomes" id="UP000187283">
    <property type="component" value="Unassembled WGS sequence"/>
</dbReference>
<feature type="transmembrane region" description="Helical" evidence="2">
    <location>
        <begin position="504"/>
        <end position="526"/>
    </location>
</feature>
<evidence type="ECO:0000259" key="3">
    <source>
        <dbReference type="Pfam" id="PF00149"/>
    </source>
</evidence>
<evidence type="ECO:0000259" key="4">
    <source>
        <dbReference type="Pfam" id="PF24384"/>
    </source>
</evidence>
<name>A0A1R1YC18_9FUNG</name>
<dbReference type="EMBL" id="LSSN01000340">
    <property type="protein sequence ID" value="OMJ24449.1"/>
    <property type="molecule type" value="Genomic_DNA"/>
</dbReference>
<proteinExistence type="predicted"/>
<keyword evidence="2 5" id="KW-0812">Transmembrane</keyword>
<evidence type="ECO:0000313" key="5">
    <source>
        <dbReference type="EMBL" id="OMJ24449.1"/>
    </source>
</evidence>
<protein>
    <submittedName>
        <fullName evidence="5">Transmembrane protein 62</fullName>
    </submittedName>
</protein>
<feature type="domain" description="TMEM62 Ig-like" evidence="4">
    <location>
        <begin position="359"/>
        <end position="466"/>
    </location>
</feature>
<keyword evidence="6" id="KW-1185">Reference proteome</keyword>
<dbReference type="InterPro" id="IPR056229">
    <property type="entry name" value="Ig_TMM62"/>
</dbReference>
<dbReference type="InterPro" id="IPR004843">
    <property type="entry name" value="Calcineurin-like_PHP"/>
</dbReference>